<gene>
    <name evidence="3" type="ORF">CLEI1391_LOCUS17598</name>
</gene>
<reference evidence="3" key="1">
    <citation type="submission" date="2021-01" db="EMBL/GenBank/DDBJ databases">
        <authorList>
            <person name="Corre E."/>
            <person name="Pelletier E."/>
            <person name="Niang G."/>
            <person name="Scheremetjew M."/>
            <person name="Finn R."/>
            <person name="Kale V."/>
            <person name="Holt S."/>
            <person name="Cochrane G."/>
            <person name="Meng A."/>
            <person name="Brown T."/>
            <person name="Cohen L."/>
        </authorList>
    </citation>
    <scope>NUCLEOTIDE SEQUENCE</scope>
    <source>
        <strain evidence="3">SAG 11-49</strain>
    </source>
</reference>
<feature type="domain" description="J" evidence="1">
    <location>
        <begin position="78"/>
        <end position="141"/>
    </location>
</feature>
<dbReference type="InterPro" id="IPR001623">
    <property type="entry name" value="DnaJ_domain"/>
</dbReference>
<dbReference type="SMART" id="SM00271">
    <property type="entry name" value="DnaJ"/>
    <property type="match status" value="1"/>
</dbReference>
<dbReference type="Pfam" id="PF00226">
    <property type="entry name" value="DnaJ"/>
    <property type="match status" value="1"/>
</dbReference>
<name>A0A7S0S1M0_9CHLO</name>
<sequence>MRGILGGSAAHMQGPPTLIARSSRLCRRISATPTGRHVAQRRAVLATAAARSPSLSSIDLDGNNPLGEKYMLSNGMIDYYALLGVDDDATPDEVKRAYRSLAKQCHPDFLGDEGHDICILLNEAYQVLSEPVTRDAYNARLEAALKDDEDDFTGQLLSKWMPATNPAMAKNTDPNESRGVFVDEFTCIGCKQCVWHAPATFRIEPDHGRSRVYAQWLDNEDKLQAAIDSCPVSCIHWVEREQLVPLEYVMQKRLTQRTNVGVMMAGQGATADVWAATEQFLKERRRRVEAQKLAAQRKAYSPAQEESRRAATNALRRKTMGGVFAKFSEVMDNIALAMTQTVGAPEDYAKVGKRKRMVRWDEAMRATLESQDYYLVPPERALVPVSCAARDADD</sequence>
<dbReference type="InterPro" id="IPR036869">
    <property type="entry name" value="J_dom_sf"/>
</dbReference>
<dbReference type="PROSITE" id="PS51379">
    <property type="entry name" value="4FE4S_FER_2"/>
    <property type="match status" value="1"/>
</dbReference>
<feature type="domain" description="4Fe-4S ferredoxin-type" evidence="2">
    <location>
        <begin position="178"/>
        <end position="206"/>
    </location>
</feature>
<accession>A0A7S0S1M0</accession>
<dbReference type="PANTHER" id="PTHR45295">
    <property type="entry name" value="CHAPERONE PROTEIN DNAJ C76, CHLOROPLASTIC"/>
    <property type="match status" value="1"/>
</dbReference>
<dbReference type="Gene3D" id="1.10.287.110">
    <property type="entry name" value="DnaJ domain"/>
    <property type="match status" value="1"/>
</dbReference>
<protein>
    <recommendedName>
        <fullName evidence="4">J domain-containing protein</fullName>
    </recommendedName>
</protein>
<dbReference type="InterPro" id="IPR017896">
    <property type="entry name" value="4Fe4S_Fe-S-bd"/>
</dbReference>
<evidence type="ECO:0000259" key="1">
    <source>
        <dbReference type="PROSITE" id="PS50076"/>
    </source>
</evidence>
<dbReference type="Pfam" id="PF13370">
    <property type="entry name" value="Fer4_13"/>
    <property type="match status" value="1"/>
</dbReference>
<dbReference type="PROSITE" id="PS50076">
    <property type="entry name" value="DNAJ_2"/>
    <property type="match status" value="1"/>
</dbReference>
<proteinExistence type="predicted"/>
<dbReference type="Gene3D" id="3.30.70.20">
    <property type="match status" value="1"/>
</dbReference>
<evidence type="ECO:0000313" key="3">
    <source>
        <dbReference type="EMBL" id="CAD8693415.1"/>
    </source>
</evidence>
<dbReference type="SUPFAM" id="SSF54862">
    <property type="entry name" value="4Fe-4S ferredoxins"/>
    <property type="match status" value="1"/>
</dbReference>
<dbReference type="EMBL" id="HBFB01031393">
    <property type="protein sequence ID" value="CAD8693415.1"/>
    <property type="molecule type" value="Transcribed_RNA"/>
</dbReference>
<dbReference type="PRINTS" id="PR00625">
    <property type="entry name" value="JDOMAIN"/>
</dbReference>
<evidence type="ECO:0008006" key="4">
    <source>
        <dbReference type="Google" id="ProtNLM"/>
    </source>
</evidence>
<dbReference type="SUPFAM" id="SSF46565">
    <property type="entry name" value="Chaperone J-domain"/>
    <property type="match status" value="1"/>
</dbReference>
<dbReference type="CDD" id="cd06257">
    <property type="entry name" value="DnaJ"/>
    <property type="match status" value="1"/>
</dbReference>
<dbReference type="AlphaFoldDB" id="A0A7S0S1M0"/>
<evidence type="ECO:0000259" key="2">
    <source>
        <dbReference type="PROSITE" id="PS51379"/>
    </source>
</evidence>
<dbReference type="PANTHER" id="PTHR45295:SF1">
    <property type="entry name" value="CHAPERONE PROTEIN DNAJ C76, CHLOROPLASTIC"/>
    <property type="match status" value="1"/>
</dbReference>
<organism evidence="3">
    <name type="scientific">Chlamydomonas leiostraca</name>
    <dbReference type="NCBI Taxonomy" id="1034604"/>
    <lineage>
        <taxon>Eukaryota</taxon>
        <taxon>Viridiplantae</taxon>
        <taxon>Chlorophyta</taxon>
        <taxon>core chlorophytes</taxon>
        <taxon>Chlorophyceae</taxon>
        <taxon>CS clade</taxon>
        <taxon>Chlamydomonadales</taxon>
        <taxon>Chlamydomonadaceae</taxon>
        <taxon>Chlamydomonas</taxon>
    </lineage>
</organism>